<evidence type="ECO:0000313" key="2">
    <source>
        <dbReference type="EMBL" id="KNE65044.1"/>
    </source>
</evidence>
<gene>
    <name evidence="2" type="ORF">AMAG_10709</name>
</gene>
<feature type="non-terminal residue" evidence="2">
    <location>
        <position position="1"/>
    </location>
</feature>
<dbReference type="InterPro" id="IPR032675">
    <property type="entry name" value="LRR_dom_sf"/>
</dbReference>
<keyword evidence="3" id="KW-1185">Reference proteome</keyword>
<reference evidence="3" key="2">
    <citation type="submission" date="2009-11" db="EMBL/GenBank/DDBJ databases">
        <title>The Genome Sequence of Allomyces macrogynus strain ATCC 38327.</title>
        <authorList>
            <consortium name="The Broad Institute Genome Sequencing Platform"/>
            <person name="Russ C."/>
            <person name="Cuomo C."/>
            <person name="Shea T."/>
            <person name="Young S.K."/>
            <person name="Zeng Q."/>
            <person name="Koehrsen M."/>
            <person name="Haas B."/>
            <person name="Borodovsky M."/>
            <person name="Guigo R."/>
            <person name="Alvarado L."/>
            <person name="Berlin A."/>
            <person name="Borenstein D."/>
            <person name="Chen Z."/>
            <person name="Engels R."/>
            <person name="Freedman E."/>
            <person name="Gellesch M."/>
            <person name="Goldberg J."/>
            <person name="Griggs A."/>
            <person name="Gujja S."/>
            <person name="Heiman D."/>
            <person name="Hepburn T."/>
            <person name="Howarth C."/>
            <person name="Jen D."/>
            <person name="Larson L."/>
            <person name="Lewis B."/>
            <person name="Mehta T."/>
            <person name="Park D."/>
            <person name="Pearson M."/>
            <person name="Roberts A."/>
            <person name="Saif S."/>
            <person name="Shenoy N."/>
            <person name="Sisk P."/>
            <person name="Stolte C."/>
            <person name="Sykes S."/>
            <person name="Walk T."/>
            <person name="White J."/>
            <person name="Yandava C."/>
            <person name="Burger G."/>
            <person name="Gray M.W."/>
            <person name="Holland P.W.H."/>
            <person name="King N."/>
            <person name="Lang F.B.F."/>
            <person name="Roger A.J."/>
            <person name="Ruiz-Trillo I."/>
            <person name="Lander E."/>
            <person name="Nusbaum C."/>
        </authorList>
    </citation>
    <scope>NUCLEOTIDE SEQUENCE [LARGE SCALE GENOMIC DNA]</scope>
    <source>
        <strain evidence="3">ATCC 38327</strain>
    </source>
</reference>
<accession>A0A0L0SRR8</accession>
<dbReference type="OrthoDB" id="5544017at2759"/>
<protein>
    <submittedName>
        <fullName evidence="2">Uncharacterized protein</fullName>
    </submittedName>
</protein>
<dbReference type="VEuPathDB" id="FungiDB:AMAG_10709"/>
<dbReference type="Proteomes" id="UP000054350">
    <property type="component" value="Unassembled WGS sequence"/>
</dbReference>
<name>A0A0L0SRR8_ALLM3</name>
<dbReference type="SUPFAM" id="SSF52047">
    <property type="entry name" value="RNI-like"/>
    <property type="match status" value="1"/>
</dbReference>
<dbReference type="EMBL" id="GG745346">
    <property type="protein sequence ID" value="KNE65044.1"/>
    <property type="molecule type" value="Genomic_DNA"/>
</dbReference>
<feature type="compositionally biased region" description="Basic and acidic residues" evidence="1">
    <location>
        <begin position="1"/>
        <end position="15"/>
    </location>
</feature>
<evidence type="ECO:0000256" key="1">
    <source>
        <dbReference type="SAM" id="MobiDB-lite"/>
    </source>
</evidence>
<proteinExistence type="predicted"/>
<evidence type="ECO:0000313" key="3">
    <source>
        <dbReference type="Proteomes" id="UP000054350"/>
    </source>
</evidence>
<feature type="region of interest" description="Disordered" evidence="1">
    <location>
        <begin position="1"/>
        <end position="23"/>
    </location>
</feature>
<organism evidence="2 3">
    <name type="scientific">Allomyces macrogynus (strain ATCC 38327)</name>
    <name type="common">Allomyces javanicus var. macrogynus</name>
    <dbReference type="NCBI Taxonomy" id="578462"/>
    <lineage>
        <taxon>Eukaryota</taxon>
        <taxon>Fungi</taxon>
        <taxon>Fungi incertae sedis</taxon>
        <taxon>Blastocladiomycota</taxon>
        <taxon>Blastocladiomycetes</taxon>
        <taxon>Blastocladiales</taxon>
        <taxon>Blastocladiaceae</taxon>
        <taxon>Allomyces</taxon>
    </lineage>
</organism>
<dbReference type="AlphaFoldDB" id="A0A0L0SRR8"/>
<dbReference type="Gene3D" id="3.80.10.10">
    <property type="entry name" value="Ribonuclease Inhibitor"/>
    <property type="match status" value="1"/>
</dbReference>
<reference evidence="2 3" key="1">
    <citation type="submission" date="2009-11" db="EMBL/GenBank/DDBJ databases">
        <title>Annotation of Allomyces macrogynus ATCC 38327.</title>
        <authorList>
            <consortium name="The Broad Institute Genome Sequencing Platform"/>
            <person name="Russ C."/>
            <person name="Cuomo C."/>
            <person name="Burger G."/>
            <person name="Gray M.W."/>
            <person name="Holland P.W.H."/>
            <person name="King N."/>
            <person name="Lang F.B.F."/>
            <person name="Roger A.J."/>
            <person name="Ruiz-Trillo I."/>
            <person name="Young S.K."/>
            <person name="Zeng Q."/>
            <person name="Gargeya S."/>
            <person name="Fitzgerald M."/>
            <person name="Haas B."/>
            <person name="Abouelleil A."/>
            <person name="Alvarado L."/>
            <person name="Arachchi H.M."/>
            <person name="Berlin A."/>
            <person name="Chapman S.B."/>
            <person name="Gearin G."/>
            <person name="Goldberg J."/>
            <person name="Griggs A."/>
            <person name="Gujja S."/>
            <person name="Hansen M."/>
            <person name="Heiman D."/>
            <person name="Howarth C."/>
            <person name="Larimer J."/>
            <person name="Lui A."/>
            <person name="MacDonald P.J.P."/>
            <person name="McCowen C."/>
            <person name="Montmayeur A."/>
            <person name="Murphy C."/>
            <person name="Neiman D."/>
            <person name="Pearson M."/>
            <person name="Priest M."/>
            <person name="Roberts A."/>
            <person name="Saif S."/>
            <person name="Shea T."/>
            <person name="Sisk P."/>
            <person name="Stolte C."/>
            <person name="Sykes S."/>
            <person name="Wortman J."/>
            <person name="Nusbaum C."/>
            <person name="Birren B."/>
        </authorList>
    </citation>
    <scope>NUCLEOTIDE SEQUENCE [LARGE SCALE GENOMIC DNA]</scope>
    <source>
        <strain evidence="2 3">ATCC 38327</strain>
    </source>
</reference>
<sequence length="611" mass="68047">HCASTERAHQPRGKIDPGSQEQPSMTMFTSPFELLPDELIEFIGDWVLHTDKVGLHSRKSLLHFAIASPYFFAPAVRAVLRDSSPSTDSFVPVDSEEWQNRSFEMPLPGGYIVISSNDAAAQEYAYLALPQRSAGCDKHSPSDNDLDYWRRSLLPVPLRHIARAQIDACDLSLAPIPPMCRHLNILDCSADQWPMCPLSVQSLELRDCSILPEQLSSFSASFNAGLRELTIGLARIEDESTLSDLYGRLPATLALLKITEDDCFYPDDLGVQSGAALSQALSRMPYLTMLHHELLHRPDDVVHIVNGLTLAQQKGKSMPMRSLSLAFSANIAMPLAQVPLVQGTSGLLASKLSVRFHVYFGQDVTSDEYRSHILDLIRILPKPLHSLTLDMPAWPDRVIPQVMQRFTSPTLQSLHIKGQRRHLWSDSESEFDGSLLKECFQLSSLGRLDVQFPALTSLAVTGCLPRMAIAADSGLAAPWAFPPFLRTLNLSMNQLVDCDIHSLWPLLSCDLRSLMFGWNQIKSLPERFPPLLRSLAVQYNSNMDHDAPWIDALSSTLRLLDVTMCGLGRGAALRLVALHKKVGMQRTNGEPKLTAFVARRKRFVLDAEMQL</sequence>